<dbReference type="Pfam" id="PF12056">
    <property type="entry name" value="DUF3537"/>
    <property type="match status" value="1"/>
</dbReference>
<dbReference type="PROSITE" id="PS50821">
    <property type="entry name" value="PAZ"/>
    <property type="match status" value="1"/>
</dbReference>
<dbReference type="Pfam" id="PF16488">
    <property type="entry name" value="ArgoL2"/>
    <property type="match status" value="1"/>
</dbReference>
<dbReference type="InterPro" id="IPR032474">
    <property type="entry name" value="Argonaute_N"/>
</dbReference>
<keyword evidence="4" id="KW-0472">Membrane</keyword>
<dbReference type="Proteomes" id="UP001055439">
    <property type="component" value="Chromosome 8"/>
</dbReference>
<feature type="transmembrane region" description="Helical" evidence="4">
    <location>
        <begin position="51"/>
        <end position="74"/>
    </location>
</feature>
<dbReference type="PANTHER" id="PTHR22891">
    <property type="entry name" value="EUKARYOTIC TRANSLATION INITIATION FACTOR 2C"/>
    <property type="match status" value="1"/>
</dbReference>
<dbReference type="SUPFAM" id="SSF53098">
    <property type="entry name" value="Ribonuclease H-like"/>
    <property type="match status" value="1"/>
</dbReference>
<dbReference type="CDD" id="cd02846">
    <property type="entry name" value="PAZ_argonaute_like"/>
    <property type="match status" value="1"/>
</dbReference>
<dbReference type="Pfam" id="PF02171">
    <property type="entry name" value="Piwi"/>
    <property type="match status" value="1"/>
</dbReference>
<dbReference type="Gene3D" id="2.170.260.10">
    <property type="entry name" value="paz domain"/>
    <property type="match status" value="1"/>
</dbReference>
<keyword evidence="4" id="KW-0812">Transmembrane</keyword>
<feature type="region of interest" description="Disordered" evidence="3">
    <location>
        <begin position="431"/>
        <end position="454"/>
    </location>
</feature>
<feature type="domain" description="PAZ" evidence="5">
    <location>
        <begin position="647"/>
        <end position="761"/>
    </location>
</feature>
<dbReference type="InterPro" id="IPR003165">
    <property type="entry name" value="Piwi"/>
</dbReference>
<feature type="transmembrane region" description="Helical" evidence="4">
    <location>
        <begin position="249"/>
        <end position="272"/>
    </location>
</feature>
<dbReference type="SMART" id="SM00950">
    <property type="entry name" value="Piwi"/>
    <property type="match status" value="1"/>
</dbReference>
<feature type="transmembrane region" description="Helical" evidence="4">
    <location>
        <begin position="142"/>
        <end position="164"/>
    </location>
</feature>
<feature type="transmembrane region" description="Helical" evidence="4">
    <location>
        <begin position="621"/>
        <end position="653"/>
    </location>
</feature>
<reference evidence="7" key="1">
    <citation type="submission" date="2022-05" db="EMBL/GenBank/DDBJ databases">
        <title>The Musa troglodytarum L. genome provides insights into the mechanism of non-climacteric behaviour and enrichment of carotenoids.</title>
        <authorList>
            <person name="Wang J."/>
        </authorList>
    </citation>
    <scope>NUCLEOTIDE SEQUENCE</scope>
    <source>
        <tissue evidence="7">Leaf</tissue>
    </source>
</reference>
<dbReference type="InterPro" id="IPR021924">
    <property type="entry name" value="DUF3537"/>
</dbReference>
<feature type="compositionally biased region" description="Polar residues" evidence="3">
    <location>
        <begin position="431"/>
        <end position="451"/>
    </location>
</feature>
<dbReference type="PROSITE" id="PS50822">
    <property type="entry name" value="PIWI"/>
    <property type="match status" value="1"/>
</dbReference>
<dbReference type="Gene3D" id="3.30.420.10">
    <property type="entry name" value="Ribonuclease H-like superfamily/Ribonuclease H"/>
    <property type="match status" value="1"/>
</dbReference>
<dbReference type="InterPro" id="IPR036397">
    <property type="entry name" value="RNaseH_sf"/>
</dbReference>
<evidence type="ECO:0000313" key="7">
    <source>
        <dbReference type="EMBL" id="URE35891.1"/>
    </source>
</evidence>
<proteinExistence type="inferred from homology"/>
<dbReference type="InterPro" id="IPR036085">
    <property type="entry name" value="PAZ_dom_sf"/>
</dbReference>
<feature type="transmembrane region" description="Helical" evidence="4">
    <location>
        <begin position="86"/>
        <end position="104"/>
    </location>
</feature>
<evidence type="ECO:0000256" key="4">
    <source>
        <dbReference type="SAM" id="Phobius"/>
    </source>
</evidence>
<evidence type="ECO:0000256" key="1">
    <source>
        <dbReference type="ARBA" id="ARBA00008201"/>
    </source>
</evidence>
<dbReference type="InterPro" id="IPR032472">
    <property type="entry name" value="ArgoL2"/>
</dbReference>
<keyword evidence="8" id="KW-1185">Reference proteome</keyword>
<dbReference type="CDD" id="cd04657">
    <property type="entry name" value="Piwi_ago-like"/>
    <property type="match status" value="1"/>
</dbReference>
<dbReference type="Pfam" id="PF16486">
    <property type="entry name" value="ArgoN"/>
    <property type="match status" value="1"/>
</dbReference>
<comment type="similarity">
    <text evidence="1">Belongs to the argonaute family. Ago subfamily.</text>
</comment>
<evidence type="ECO:0000259" key="6">
    <source>
        <dbReference type="PROSITE" id="PS50822"/>
    </source>
</evidence>
<gene>
    <name evidence="7" type="ORF">MUK42_13258</name>
</gene>
<feature type="transmembrane region" description="Helical" evidence="4">
    <location>
        <begin position="190"/>
        <end position="208"/>
    </location>
</feature>
<dbReference type="InterPro" id="IPR003100">
    <property type="entry name" value="PAZ_dom"/>
</dbReference>
<dbReference type="GO" id="GO:0003723">
    <property type="term" value="F:RNA binding"/>
    <property type="evidence" value="ECO:0007669"/>
    <property type="project" value="InterPro"/>
</dbReference>
<evidence type="ECO:0000256" key="3">
    <source>
        <dbReference type="SAM" id="MobiDB-lite"/>
    </source>
</evidence>
<accession>A0A9E7HJS2</accession>
<evidence type="ECO:0000256" key="2">
    <source>
        <dbReference type="ARBA" id="ARBA00023158"/>
    </source>
</evidence>
<keyword evidence="2" id="KW-0943">RNA-mediated gene silencing</keyword>
<evidence type="ECO:0000259" key="5">
    <source>
        <dbReference type="PROSITE" id="PS50821"/>
    </source>
</evidence>
<dbReference type="InterPro" id="IPR012337">
    <property type="entry name" value="RNaseH-like_sf"/>
</dbReference>
<protein>
    <submittedName>
        <fullName evidence="7">DUF1785 domain containing protein</fullName>
    </submittedName>
</protein>
<keyword evidence="4" id="KW-1133">Transmembrane helix</keyword>
<dbReference type="OrthoDB" id="10252740at2759"/>
<dbReference type="Pfam" id="PF02170">
    <property type="entry name" value="PAZ"/>
    <property type="match status" value="1"/>
</dbReference>
<dbReference type="SUPFAM" id="SSF101690">
    <property type="entry name" value="PAZ domain"/>
    <property type="match status" value="1"/>
</dbReference>
<dbReference type="EMBL" id="CP097510">
    <property type="protein sequence ID" value="URE35891.1"/>
    <property type="molecule type" value="Genomic_DNA"/>
</dbReference>
<dbReference type="InterPro" id="IPR045246">
    <property type="entry name" value="Piwi_ago-like"/>
</dbReference>
<evidence type="ECO:0000313" key="8">
    <source>
        <dbReference type="Proteomes" id="UP001055439"/>
    </source>
</evidence>
<name>A0A9E7HJS2_9LILI</name>
<dbReference type="Gene3D" id="3.40.50.2300">
    <property type="match status" value="1"/>
</dbReference>
<dbReference type="GO" id="GO:0031047">
    <property type="term" value="P:regulatory ncRNA-mediated gene silencing"/>
    <property type="evidence" value="ECO:0007669"/>
    <property type="project" value="UniProtKB-KW"/>
</dbReference>
<dbReference type="FunFam" id="2.170.260.10:FF:000008">
    <property type="entry name" value="Protein argonaute 7"/>
    <property type="match status" value="1"/>
</dbReference>
<dbReference type="SMART" id="SM00949">
    <property type="entry name" value="PAZ"/>
    <property type="match status" value="1"/>
</dbReference>
<sequence>MPRGGGGGDSAFLLPSAKSLPLCEDPENEDVELRGLRTFLRWMCLDQSDRFRAAVSWSVFLFLAAALPVLSHFALSYSPERRPYDLVAQVSLTAASALSFFTLSELTGRYGLRRFLFLNKLPAESGRVRLAYTAQLRRSSRLLACFVAPCFAAEFAYKLSWYAVGAGRVPFVGKQTVGSCVACALELASWIYRTANFFLVCVLFRLICHLHILRLQDFAAVFQEESDVEVVLKEHLRVRRQLKVISHRFRSFILLGMILVTASQFAATLVTLRPHSDDNLFNTGELALCSVVLVTGLFICLRSAAKITHKAQALTSHATKWHVCATIDSFTVEPETSHEVAFAVGEGVADSSDEEESSEEDELEGTNVLHPHVRTITFQKRQALVTYLENNRAGITIFGFTLDRAWLHTIFMLEVVLMTSLCGKIGIEGPSSSSQAMPQSVLPTKAGTSDPPTRLPMARPAFGTEGRPVQLLTNHFNVKFTKQDTVFYHYSVNITSHDKSDENSAHSKGLGRKVLDSLYHTYRSEFEGKEFAYDGEKSLFTVGPLPQNNFEFTVVLEDSLARATGGDPSGDISGEGDQKRSRRSHFTRTFKVGLSFAAKIPLKSIALALRGRVASLSSNHFLMVIIFHIASILPADVSTTMIITPGPVLNFLLANQNIQDRRRIDWVKAKRMLKNLRIMTRHTKMEFRITGLSEMPCNQQLFPLRVRNSHGETQTVDITVYDYFMKTHKMQLTWSAHMPCLDVGKPKRPNYLPIELCNLVSLQRYTKALSSQQRVSLVEKSRQKPLERIRVVTDAVKNNHYDEDPILRSCGIYIDKQLSKLDGRVLSAPMLKVGNNEDCVPRNGRWNFNQKRLFNPIQIDQRWAIVNFSAQCDLSYLSRELINCGRNKGIQIERPFTFFEEDREWVRSGPVVRVEKMFEKIKANLPDRPEFLLCVLPERKNSDIYGPWKKKNLQEVGIVTQCISPTKINDQYLTNVLLKINSKLGGINSLLAVEHACTIPLINEIPTMILGMDVCHGSTGPSDFPSIAAVVGSRHWPLISRYRASVRTQSPKLETIDSLYKPGADGQDHGMIRELLLDFYQTSNRNKPAQMIIFRDGVGESQFNEVLNVELNQIIKAFEHLGERTIPKFTVIVAQKNHHTKLFLAGAPENVPPGTVVDTMVVHPRHYDFYMCAHAGMIGTSRPIHYNVLLDEIGFSSDDLQKLVLALSYVYQRSTTAVSMGKTFLLPPTFPWRWISHDAAESALSVVAPVCYAHLAAQQMSQFLKFEDFSDAAGRQGVPELPRLHDKVKSSMFFC</sequence>
<organism evidence="7 8">
    <name type="scientific">Musa troglodytarum</name>
    <name type="common">fe'i banana</name>
    <dbReference type="NCBI Taxonomy" id="320322"/>
    <lineage>
        <taxon>Eukaryota</taxon>
        <taxon>Viridiplantae</taxon>
        <taxon>Streptophyta</taxon>
        <taxon>Embryophyta</taxon>
        <taxon>Tracheophyta</taxon>
        <taxon>Spermatophyta</taxon>
        <taxon>Magnoliopsida</taxon>
        <taxon>Liliopsida</taxon>
        <taxon>Zingiberales</taxon>
        <taxon>Musaceae</taxon>
        <taxon>Musa</taxon>
    </lineage>
</organism>
<feature type="domain" description="Piwi" evidence="6">
    <location>
        <begin position="931"/>
        <end position="1265"/>
    </location>
</feature>
<feature type="transmembrane region" description="Helical" evidence="4">
    <location>
        <begin position="284"/>
        <end position="301"/>
    </location>
</feature>